<protein>
    <submittedName>
        <fullName evidence="3">IS3 family transposase</fullName>
    </submittedName>
</protein>
<dbReference type="Gene3D" id="1.10.10.60">
    <property type="entry name" value="Homeodomain-like"/>
    <property type="match status" value="1"/>
</dbReference>
<dbReference type="NCBIfam" id="NF033516">
    <property type="entry name" value="transpos_IS3"/>
    <property type="match status" value="1"/>
</dbReference>
<evidence type="ECO:0000256" key="1">
    <source>
        <dbReference type="ARBA" id="ARBA00002286"/>
    </source>
</evidence>
<dbReference type="PANTHER" id="PTHR46889:SF7">
    <property type="entry name" value="TRANSPOSASE FOR INSERTION SEQUENCE ELEMENT IS904"/>
    <property type="match status" value="1"/>
</dbReference>
<organism evidence="3 4">
    <name type="scientific">Leuconostoc aquikimchii</name>
    <dbReference type="NCBI Taxonomy" id="3236804"/>
    <lineage>
        <taxon>Bacteria</taxon>
        <taxon>Bacillati</taxon>
        <taxon>Bacillota</taxon>
        <taxon>Bacilli</taxon>
        <taxon>Lactobacillales</taxon>
        <taxon>Lactobacillaceae</taxon>
        <taxon>Leuconostoc</taxon>
    </lineage>
</organism>
<dbReference type="InterPro" id="IPR006120">
    <property type="entry name" value="Resolvase_HTH_dom"/>
</dbReference>
<dbReference type="SUPFAM" id="SSF46689">
    <property type="entry name" value="Homeodomain-like"/>
    <property type="match status" value="1"/>
</dbReference>
<keyword evidence="4" id="KW-1185">Reference proteome</keyword>
<dbReference type="InterPro" id="IPR048020">
    <property type="entry name" value="Transpos_IS3"/>
</dbReference>
<dbReference type="InterPro" id="IPR036397">
    <property type="entry name" value="RNaseH_sf"/>
</dbReference>
<name>A0ABV3S4J6_9LACO</name>
<dbReference type="InterPro" id="IPR012337">
    <property type="entry name" value="RNaseH-like_sf"/>
</dbReference>
<comment type="function">
    <text evidence="1">Involved in the transposition of the insertion sequence.</text>
</comment>
<evidence type="ECO:0000313" key="4">
    <source>
        <dbReference type="Proteomes" id="UP001556617"/>
    </source>
</evidence>
<proteinExistence type="predicted"/>
<dbReference type="SUPFAM" id="SSF53098">
    <property type="entry name" value="Ribonuclease H-like"/>
    <property type="match status" value="1"/>
</dbReference>
<dbReference type="PROSITE" id="PS50994">
    <property type="entry name" value="INTEGRASE"/>
    <property type="match status" value="1"/>
</dbReference>
<sequence length="373" mass="42911">MTQKFTPEFQQSIIDLYHSGTSANQLAKDYGVSVATIYKWTNKSHTAPSKSYTDDDIKRLEKRALKAESEVDILKKAFSHLRKNRQIKTSDLVQFIQDGGFEVKLATTLLGIARSTFYSLVSDTPSQRMLETRAITQAIDQLYHDANGIYGAPKIRFLLKQDYHLAVGIKRVQRIMAAHGWRSITVKKYRPATNHEAIFDRVNVLNQDFRTTNMNQKWLADMTYVYTIKEGWTYLASVMDLWSRRIIGYAYATKMDANLVIKALDNATLNRQVKGQRLIVHTDLGSQYTGFAFENKLHELGLIHSYSRKGTPYDNAGIESFHATLKKEEVYVSSYQTAKQAKMRLFQYIEGWYNRKRIHGSIGYLTPVAFEQK</sequence>
<evidence type="ECO:0000259" key="2">
    <source>
        <dbReference type="PROSITE" id="PS50994"/>
    </source>
</evidence>
<dbReference type="InterPro" id="IPR025948">
    <property type="entry name" value="HTH-like_dom"/>
</dbReference>
<comment type="caution">
    <text evidence="3">The sequence shown here is derived from an EMBL/GenBank/DDBJ whole genome shotgun (WGS) entry which is preliminary data.</text>
</comment>
<dbReference type="Pfam" id="PF00665">
    <property type="entry name" value="rve"/>
    <property type="match status" value="1"/>
</dbReference>
<dbReference type="Pfam" id="PF13276">
    <property type="entry name" value="HTH_21"/>
    <property type="match status" value="1"/>
</dbReference>
<evidence type="ECO:0000313" key="3">
    <source>
        <dbReference type="EMBL" id="MEX0381000.1"/>
    </source>
</evidence>
<reference evidence="3 4" key="1">
    <citation type="submission" date="2024-07" db="EMBL/GenBank/DDBJ databases">
        <authorList>
            <person name="Yun M."/>
        </authorList>
    </citation>
    <scope>NUCLEOTIDE SEQUENCE [LARGE SCALE GENOMIC DNA]</scope>
    <source>
        <strain evidence="3 4">MS01</strain>
    </source>
</reference>
<feature type="domain" description="Integrase catalytic" evidence="2">
    <location>
        <begin position="207"/>
        <end position="373"/>
    </location>
</feature>
<accession>A0ABV3S4J6</accession>
<dbReference type="Gene3D" id="3.30.420.10">
    <property type="entry name" value="Ribonuclease H-like superfamily/Ribonuclease H"/>
    <property type="match status" value="1"/>
</dbReference>
<dbReference type="PANTHER" id="PTHR46889">
    <property type="entry name" value="TRANSPOSASE INSF FOR INSERTION SEQUENCE IS3B-RELATED"/>
    <property type="match status" value="1"/>
</dbReference>
<dbReference type="Pfam" id="PF13333">
    <property type="entry name" value="rve_2"/>
    <property type="match status" value="1"/>
</dbReference>
<gene>
    <name evidence="3" type="ORF">AB3K24_06500</name>
</gene>
<dbReference type="InterPro" id="IPR050900">
    <property type="entry name" value="Transposase_IS3/IS150/IS904"/>
</dbReference>
<dbReference type="InterPro" id="IPR001584">
    <property type="entry name" value="Integrase_cat-core"/>
</dbReference>
<dbReference type="Proteomes" id="UP001556617">
    <property type="component" value="Unassembled WGS sequence"/>
</dbReference>
<dbReference type="EMBL" id="JBFPER010000001">
    <property type="protein sequence ID" value="MEX0381000.1"/>
    <property type="molecule type" value="Genomic_DNA"/>
</dbReference>
<dbReference type="InterPro" id="IPR009057">
    <property type="entry name" value="Homeodomain-like_sf"/>
</dbReference>
<dbReference type="Pfam" id="PF02796">
    <property type="entry name" value="HTH_7"/>
    <property type="match status" value="1"/>
</dbReference>